<organism evidence="3 4">
    <name type="scientific">Seminavis robusta</name>
    <dbReference type="NCBI Taxonomy" id="568900"/>
    <lineage>
        <taxon>Eukaryota</taxon>
        <taxon>Sar</taxon>
        <taxon>Stramenopiles</taxon>
        <taxon>Ochrophyta</taxon>
        <taxon>Bacillariophyta</taxon>
        <taxon>Bacillariophyceae</taxon>
        <taxon>Bacillariophycidae</taxon>
        <taxon>Naviculales</taxon>
        <taxon>Naviculaceae</taxon>
        <taxon>Seminavis</taxon>
    </lineage>
</organism>
<feature type="region of interest" description="Disordered" evidence="1">
    <location>
        <begin position="94"/>
        <end position="119"/>
    </location>
</feature>
<feature type="compositionally biased region" description="Basic and acidic residues" evidence="1">
    <location>
        <begin position="99"/>
        <end position="119"/>
    </location>
</feature>
<dbReference type="PROSITE" id="PS50105">
    <property type="entry name" value="SAM_DOMAIN"/>
    <property type="match status" value="1"/>
</dbReference>
<comment type="caution">
    <text evidence="3">The sequence shown here is derived from an EMBL/GenBank/DDBJ whole genome shotgun (WGS) entry which is preliminary data.</text>
</comment>
<evidence type="ECO:0000256" key="1">
    <source>
        <dbReference type="SAM" id="MobiDB-lite"/>
    </source>
</evidence>
<dbReference type="SMART" id="SM00454">
    <property type="entry name" value="SAM"/>
    <property type="match status" value="1"/>
</dbReference>
<gene>
    <name evidence="3" type="ORF">SEMRO_164_G073600.1</name>
</gene>
<proteinExistence type="predicted"/>
<dbReference type="CDD" id="cd09487">
    <property type="entry name" value="SAM_superfamily"/>
    <property type="match status" value="1"/>
</dbReference>
<evidence type="ECO:0000313" key="3">
    <source>
        <dbReference type="EMBL" id="CAB9503396.1"/>
    </source>
</evidence>
<sequence length="161" mass="17695">MGADQSKGIAQWDVEEVAAAAETLGRHFKPYADTMRGSGIDGIFLASLSTTEVQETLDDLGVESRLHRRVLARKLRVALEGDACTVSCSQSVVSWDSTSPRERRPSARKSMSEKEEDSRKLLELMTAAAQQQMVERCALLQKEAELTKQIERITSPANTAA</sequence>
<evidence type="ECO:0000259" key="2">
    <source>
        <dbReference type="PROSITE" id="PS50105"/>
    </source>
</evidence>
<evidence type="ECO:0000313" key="4">
    <source>
        <dbReference type="Proteomes" id="UP001153069"/>
    </source>
</evidence>
<dbReference type="Proteomes" id="UP001153069">
    <property type="component" value="Unassembled WGS sequence"/>
</dbReference>
<dbReference type="AlphaFoldDB" id="A0A9N8H718"/>
<dbReference type="EMBL" id="CAICTM010000163">
    <property type="protein sequence ID" value="CAB9503396.1"/>
    <property type="molecule type" value="Genomic_DNA"/>
</dbReference>
<dbReference type="InterPro" id="IPR001660">
    <property type="entry name" value="SAM"/>
</dbReference>
<keyword evidence="4" id="KW-1185">Reference proteome</keyword>
<name>A0A9N8H718_9STRA</name>
<accession>A0A9N8H718</accession>
<protein>
    <recommendedName>
        <fullName evidence="2">SAM domain-containing protein</fullName>
    </recommendedName>
</protein>
<dbReference type="SUPFAM" id="SSF47769">
    <property type="entry name" value="SAM/Pointed domain"/>
    <property type="match status" value="1"/>
</dbReference>
<dbReference type="Gene3D" id="1.10.150.50">
    <property type="entry name" value="Transcription Factor, Ets-1"/>
    <property type="match status" value="1"/>
</dbReference>
<dbReference type="InterPro" id="IPR013761">
    <property type="entry name" value="SAM/pointed_sf"/>
</dbReference>
<reference evidence="3" key="1">
    <citation type="submission" date="2020-06" db="EMBL/GenBank/DDBJ databases">
        <authorList>
            <consortium name="Plant Systems Biology data submission"/>
        </authorList>
    </citation>
    <scope>NUCLEOTIDE SEQUENCE</scope>
    <source>
        <strain evidence="3">D6</strain>
    </source>
</reference>
<feature type="domain" description="SAM" evidence="2">
    <location>
        <begin position="12"/>
        <end position="81"/>
    </location>
</feature>